<dbReference type="InterPro" id="IPR047057">
    <property type="entry name" value="MerR_fam"/>
</dbReference>
<dbReference type="AlphaFoldDB" id="A0A7W8FFN3"/>
<gene>
    <name evidence="6" type="ORF">HNQ38_001149</name>
</gene>
<keyword evidence="3 6" id="KW-0238">DNA-binding</keyword>
<reference evidence="6 7" key="1">
    <citation type="submission" date="2020-08" db="EMBL/GenBank/DDBJ databases">
        <title>Genomic Encyclopedia of Type Strains, Phase IV (KMG-IV): sequencing the most valuable type-strain genomes for metagenomic binning, comparative biology and taxonomic classification.</title>
        <authorList>
            <person name="Goeker M."/>
        </authorList>
    </citation>
    <scope>NUCLEOTIDE SEQUENCE [LARGE SCALE GENOMIC DNA]</scope>
    <source>
        <strain evidence="6 7">DSM 11275</strain>
    </source>
</reference>
<dbReference type="PANTHER" id="PTHR30204:SF69">
    <property type="entry name" value="MERR-FAMILY TRANSCRIPTIONAL REGULATOR"/>
    <property type="match status" value="1"/>
</dbReference>
<dbReference type="SUPFAM" id="SSF46955">
    <property type="entry name" value="Putative DNA-binding domain"/>
    <property type="match status" value="1"/>
</dbReference>
<dbReference type="Gene3D" id="1.10.1660.10">
    <property type="match status" value="1"/>
</dbReference>
<protein>
    <submittedName>
        <fullName evidence="6">DNA-binding transcriptional MerR regulator</fullName>
    </submittedName>
</protein>
<accession>A0A7W8FFN3</accession>
<evidence type="ECO:0000256" key="1">
    <source>
        <dbReference type="ARBA" id="ARBA00022491"/>
    </source>
</evidence>
<evidence type="ECO:0000313" key="7">
    <source>
        <dbReference type="Proteomes" id="UP000539075"/>
    </source>
</evidence>
<dbReference type="SMART" id="SM00422">
    <property type="entry name" value="HTH_MERR"/>
    <property type="match status" value="1"/>
</dbReference>
<keyword evidence="4" id="KW-0804">Transcription</keyword>
<dbReference type="PROSITE" id="PS50937">
    <property type="entry name" value="HTH_MERR_2"/>
    <property type="match status" value="1"/>
</dbReference>
<dbReference type="RefSeq" id="WP_183718432.1">
    <property type="nucleotide sequence ID" value="NZ_JACHGO010000003.1"/>
</dbReference>
<keyword evidence="2" id="KW-0805">Transcription regulation</keyword>
<proteinExistence type="predicted"/>
<evidence type="ECO:0000259" key="5">
    <source>
        <dbReference type="PROSITE" id="PS50937"/>
    </source>
</evidence>
<dbReference type="PANTHER" id="PTHR30204">
    <property type="entry name" value="REDOX-CYCLING DRUG-SENSING TRANSCRIPTIONAL ACTIVATOR SOXR"/>
    <property type="match status" value="1"/>
</dbReference>
<dbReference type="GO" id="GO:0003677">
    <property type="term" value="F:DNA binding"/>
    <property type="evidence" value="ECO:0007669"/>
    <property type="project" value="UniProtKB-KW"/>
</dbReference>
<dbReference type="EMBL" id="JACHGO010000003">
    <property type="protein sequence ID" value="MBB5143061.1"/>
    <property type="molecule type" value="Genomic_DNA"/>
</dbReference>
<keyword evidence="7" id="KW-1185">Reference proteome</keyword>
<dbReference type="InterPro" id="IPR000551">
    <property type="entry name" value="MerR-type_HTH_dom"/>
</dbReference>
<dbReference type="InterPro" id="IPR011256">
    <property type="entry name" value="Reg_factor_effector_dom_sf"/>
</dbReference>
<dbReference type="Proteomes" id="UP000539075">
    <property type="component" value="Unassembled WGS sequence"/>
</dbReference>
<evidence type="ECO:0000313" key="6">
    <source>
        <dbReference type="EMBL" id="MBB5143061.1"/>
    </source>
</evidence>
<dbReference type="InterPro" id="IPR009061">
    <property type="entry name" value="DNA-bd_dom_put_sf"/>
</dbReference>
<organism evidence="6 7">
    <name type="scientific">Desulfovibrio intestinalis</name>
    <dbReference type="NCBI Taxonomy" id="58621"/>
    <lineage>
        <taxon>Bacteria</taxon>
        <taxon>Pseudomonadati</taxon>
        <taxon>Thermodesulfobacteriota</taxon>
        <taxon>Desulfovibrionia</taxon>
        <taxon>Desulfovibrionales</taxon>
        <taxon>Desulfovibrionaceae</taxon>
        <taxon>Desulfovibrio</taxon>
    </lineage>
</organism>
<evidence type="ECO:0000256" key="3">
    <source>
        <dbReference type="ARBA" id="ARBA00023125"/>
    </source>
</evidence>
<dbReference type="SUPFAM" id="SSF55136">
    <property type="entry name" value="Probable bacterial effector-binding domain"/>
    <property type="match status" value="1"/>
</dbReference>
<name>A0A7W8FFN3_9BACT</name>
<evidence type="ECO:0000256" key="4">
    <source>
        <dbReference type="ARBA" id="ARBA00023163"/>
    </source>
</evidence>
<dbReference type="Pfam" id="PF13411">
    <property type="entry name" value="MerR_1"/>
    <property type="match status" value="1"/>
</dbReference>
<feature type="domain" description="HTH merR-type" evidence="5">
    <location>
        <begin position="6"/>
        <end position="75"/>
    </location>
</feature>
<dbReference type="Gene3D" id="3.20.80.10">
    <property type="entry name" value="Regulatory factor, effector binding domain"/>
    <property type="match status" value="1"/>
</dbReference>
<dbReference type="GO" id="GO:0003700">
    <property type="term" value="F:DNA-binding transcription factor activity"/>
    <property type="evidence" value="ECO:0007669"/>
    <property type="project" value="InterPro"/>
</dbReference>
<keyword evidence="1" id="KW-0678">Repressor</keyword>
<evidence type="ECO:0000256" key="2">
    <source>
        <dbReference type="ARBA" id="ARBA00023015"/>
    </source>
</evidence>
<comment type="caution">
    <text evidence="6">The sequence shown here is derived from an EMBL/GenBank/DDBJ whole genome shotgun (WGS) entry which is preliminary data.</text>
</comment>
<sequence>MKTKKLLKVGEFARLCHTTKETLLHYDRKGLLQPRYISENGYRFYSMEQFFDFDMISLLKETGSSLEEIRENQNNCNTLEYIGFIKKRIEVLYTEHLRILHRMHMLTDLTTIAEQALTVEFDKVYFENRDAEKVRYYPVNPEKMLTREDSVECYSACLMYDLAHGNTVYPPIGMVIPKEHAENNDFSTTFLFSKASKGRDMVIKEIKKGSYACLFHKGNMPSHKAALKQMIEAIVDQKHKIDSDVYVYDQMNCILTNRDAIYIAKYEIKVV</sequence>